<name>A0A6A4P010_LUPAL</name>
<feature type="domain" description="SBP-type" evidence="6">
    <location>
        <begin position="1"/>
        <end position="36"/>
    </location>
</feature>
<keyword evidence="8" id="KW-1185">Reference proteome</keyword>
<dbReference type="Proteomes" id="UP000447434">
    <property type="component" value="Chromosome 19"/>
</dbReference>
<dbReference type="PANTHER" id="PTHR31251:SF169">
    <property type="entry name" value="SQUAMOSA PROMOTER-BINDING-LIKE PROTEIN 8"/>
    <property type="match status" value="1"/>
</dbReference>
<reference evidence="8" key="1">
    <citation type="journal article" date="2020" name="Nat. Commun.">
        <title>Genome sequence of the cluster root forming white lupin.</title>
        <authorList>
            <person name="Hufnagel B."/>
            <person name="Marques A."/>
            <person name="Soriano A."/>
            <person name="Marques L."/>
            <person name="Divol F."/>
            <person name="Doumas P."/>
            <person name="Sallet E."/>
            <person name="Mancinotti D."/>
            <person name="Carrere S."/>
            <person name="Marande W."/>
            <person name="Arribat S."/>
            <person name="Keller J."/>
            <person name="Huneau C."/>
            <person name="Blein T."/>
            <person name="Aime D."/>
            <person name="Laguerre M."/>
            <person name="Taylor J."/>
            <person name="Schubert V."/>
            <person name="Nelson M."/>
            <person name="Geu-Flores F."/>
            <person name="Crespi M."/>
            <person name="Gallardo-Guerrero K."/>
            <person name="Delaux P.-M."/>
            <person name="Salse J."/>
            <person name="Berges H."/>
            <person name="Guyot R."/>
            <person name="Gouzy J."/>
            <person name="Peret B."/>
        </authorList>
    </citation>
    <scope>NUCLEOTIDE SEQUENCE [LARGE SCALE GENOMIC DNA]</scope>
    <source>
        <strain evidence="8">cv. Amiga</strain>
    </source>
</reference>
<dbReference type="GO" id="GO:0003677">
    <property type="term" value="F:DNA binding"/>
    <property type="evidence" value="ECO:0007669"/>
    <property type="project" value="InterPro"/>
</dbReference>
<dbReference type="Pfam" id="PF03110">
    <property type="entry name" value="SBP"/>
    <property type="match status" value="1"/>
</dbReference>
<evidence type="ECO:0000256" key="3">
    <source>
        <dbReference type="ARBA" id="ARBA00022833"/>
    </source>
</evidence>
<dbReference type="InterPro" id="IPR036893">
    <property type="entry name" value="SBP_sf"/>
</dbReference>
<dbReference type="PROSITE" id="PS51141">
    <property type="entry name" value="ZF_SBP"/>
    <property type="match status" value="1"/>
</dbReference>
<dbReference type="InterPro" id="IPR004333">
    <property type="entry name" value="SBP_dom"/>
</dbReference>
<evidence type="ECO:0000313" key="7">
    <source>
        <dbReference type="EMBL" id="KAE9592278.1"/>
    </source>
</evidence>
<dbReference type="SUPFAM" id="SSF103612">
    <property type="entry name" value="SBT domain"/>
    <property type="match status" value="1"/>
</dbReference>
<organism evidence="7 8">
    <name type="scientific">Lupinus albus</name>
    <name type="common">White lupine</name>
    <name type="synonym">Lupinus termis</name>
    <dbReference type="NCBI Taxonomy" id="3870"/>
    <lineage>
        <taxon>Eukaryota</taxon>
        <taxon>Viridiplantae</taxon>
        <taxon>Streptophyta</taxon>
        <taxon>Embryophyta</taxon>
        <taxon>Tracheophyta</taxon>
        <taxon>Spermatophyta</taxon>
        <taxon>Magnoliopsida</taxon>
        <taxon>eudicotyledons</taxon>
        <taxon>Gunneridae</taxon>
        <taxon>Pentapetalae</taxon>
        <taxon>rosids</taxon>
        <taxon>fabids</taxon>
        <taxon>Fabales</taxon>
        <taxon>Fabaceae</taxon>
        <taxon>Papilionoideae</taxon>
        <taxon>50 kb inversion clade</taxon>
        <taxon>genistoids sensu lato</taxon>
        <taxon>core genistoids</taxon>
        <taxon>Genisteae</taxon>
        <taxon>Lupinus</taxon>
    </lineage>
</organism>
<evidence type="ECO:0000259" key="6">
    <source>
        <dbReference type="PROSITE" id="PS51141"/>
    </source>
</evidence>
<evidence type="ECO:0000256" key="1">
    <source>
        <dbReference type="ARBA" id="ARBA00022723"/>
    </source>
</evidence>
<dbReference type="InterPro" id="IPR044817">
    <property type="entry name" value="SBP-like"/>
</dbReference>
<evidence type="ECO:0000256" key="4">
    <source>
        <dbReference type="PROSITE-ProRule" id="PRU00470"/>
    </source>
</evidence>
<gene>
    <name evidence="7" type="ORF">Lalb_Chr19g0127511</name>
</gene>
<sequence>MLRGHVGKFHLLSEFDDGKRSCRKRLEDHNRRRRKTQQQTQENQNY</sequence>
<keyword evidence="3" id="KW-0862">Zinc</keyword>
<dbReference type="GO" id="GO:0005634">
    <property type="term" value="C:nucleus"/>
    <property type="evidence" value="ECO:0007669"/>
    <property type="project" value="InterPro"/>
</dbReference>
<dbReference type="GO" id="GO:0008270">
    <property type="term" value="F:zinc ion binding"/>
    <property type="evidence" value="ECO:0007669"/>
    <property type="project" value="UniProtKB-KW"/>
</dbReference>
<accession>A0A6A4P010</accession>
<feature type="region of interest" description="Disordered" evidence="5">
    <location>
        <begin position="23"/>
        <end position="46"/>
    </location>
</feature>
<evidence type="ECO:0000313" key="8">
    <source>
        <dbReference type="Proteomes" id="UP000447434"/>
    </source>
</evidence>
<protein>
    <submittedName>
        <fullName evidence="7">Putative transcription factor SBP family</fullName>
    </submittedName>
</protein>
<feature type="compositionally biased region" description="Low complexity" evidence="5">
    <location>
        <begin position="37"/>
        <end position="46"/>
    </location>
</feature>
<dbReference type="PANTHER" id="PTHR31251">
    <property type="entry name" value="SQUAMOSA PROMOTER-BINDING-LIKE PROTEIN 4"/>
    <property type="match status" value="1"/>
</dbReference>
<proteinExistence type="predicted"/>
<evidence type="ECO:0000256" key="2">
    <source>
        <dbReference type="ARBA" id="ARBA00022771"/>
    </source>
</evidence>
<evidence type="ECO:0000256" key="5">
    <source>
        <dbReference type="SAM" id="MobiDB-lite"/>
    </source>
</evidence>
<keyword evidence="2 4" id="KW-0863">Zinc-finger</keyword>
<comment type="caution">
    <text evidence="7">The sequence shown here is derived from an EMBL/GenBank/DDBJ whole genome shotgun (WGS) entry which is preliminary data.</text>
</comment>
<dbReference type="OrthoDB" id="1747293at2759"/>
<dbReference type="Gene3D" id="4.10.1100.10">
    <property type="entry name" value="Transcription factor, SBP-box domain"/>
    <property type="match status" value="1"/>
</dbReference>
<dbReference type="EMBL" id="WOCE01000019">
    <property type="protein sequence ID" value="KAE9592278.1"/>
    <property type="molecule type" value="Genomic_DNA"/>
</dbReference>
<dbReference type="AlphaFoldDB" id="A0A6A4P010"/>
<keyword evidence="1" id="KW-0479">Metal-binding</keyword>